<sequence>MCSTPDDNTALKIIDFINDNKHNIIFNDAFVDKIVELEKIRKEIIESERKSILDRNEIEELTKKIIS</sequence>
<organism evidence="1 2">
    <name type="scientific">Candidatus Deianiraea vastatrix</name>
    <dbReference type="NCBI Taxonomy" id="2163644"/>
    <lineage>
        <taxon>Bacteria</taxon>
        <taxon>Pseudomonadati</taxon>
        <taxon>Pseudomonadota</taxon>
        <taxon>Alphaproteobacteria</taxon>
        <taxon>Rickettsiales</taxon>
        <taxon>Candidatus Deianiraeaceae</taxon>
        <taxon>Candidatus Deianiraea</taxon>
    </lineage>
</organism>
<accession>A0A5B8XE92</accession>
<evidence type="ECO:0000313" key="1">
    <source>
        <dbReference type="EMBL" id="QED23296.1"/>
    </source>
</evidence>
<dbReference type="Proteomes" id="UP000321934">
    <property type="component" value="Chromosome"/>
</dbReference>
<proteinExistence type="predicted"/>
<keyword evidence="2" id="KW-1185">Reference proteome</keyword>
<gene>
    <name evidence="1" type="ORF">Deia_00499</name>
</gene>
<dbReference type="EMBL" id="CP029077">
    <property type="protein sequence ID" value="QED23296.1"/>
    <property type="molecule type" value="Genomic_DNA"/>
</dbReference>
<evidence type="ECO:0000313" key="2">
    <source>
        <dbReference type="Proteomes" id="UP000321934"/>
    </source>
</evidence>
<name>A0A5B8XE92_9RICK</name>
<dbReference type="RefSeq" id="WP_146820576.1">
    <property type="nucleotide sequence ID" value="NZ_CP029077.1"/>
</dbReference>
<protein>
    <submittedName>
        <fullName evidence="1">Uncharacterized protein</fullName>
    </submittedName>
</protein>
<dbReference type="AlphaFoldDB" id="A0A5B8XE92"/>
<reference evidence="1 2" key="1">
    <citation type="journal article" date="2019" name="ISME J.">
        <title>Deianiraea, an extracellular bacterium associated with the ciliate Paramecium, suggests an alternative scenario for the evolution of Rickettsiales.</title>
        <authorList>
            <person name="Castelli M."/>
            <person name="Sabaneyeva E."/>
            <person name="Lanzoni O."/>
            <person name="Lebedeva N."/>
            <person name="Floriano A.M."/>
            <person name="Gaiarsa S."/>
            <person name="Benken K."/>
            <person name="Modeo L."/>
            <person name="Bandi C."/>
            <person name="Potekhin A."/>
            <person name="Sassera D."/>
            <person name="Petroni G."/>
        </authorList>
    </citation>
    <scope>NUCLEOTIDE SEQUENCE [LARGE SCALE GENOMIC DNA]</scope>
    <source>
        <strain evidence="1">CyL4-1</strain>
    </source>
</reference>